<protein>
    <submittedName>
        <fullName evidence="2">UDP-glucuronosyltransferase</fullName>
    </submittedName>
</protein>
<evidence type="ECO:0000313" key="2">
    <source>
        <dbReference type="WBParaSite" id="PS1159_v2.g4078.t1"/>
    </source>
</evidence>
<organism evidence="1 2">
    <name type="scientific">Panagrolaimus sp. PS1159</name>
    <dbReference type="NCBI Taxonomy" id="55785"/>
    <lineage>
        <taxon>Eukaryota</taxon>
        <taxon>Metazoa</taxon>
        <taxon>Ecdysozoa</taxon>
        <taxon>Nematoda</taxon>
        <taxon>Chromadorea</taxon>
        <taxon>Rhabditida</taxon>
        <taxon>Tylenchina</taxon>
        <taxon>Panagrolaimomorpha</taxon>
        <taxon>Panagrolaimoidea</taxon>
        <taxon>Panagrolaimidae</taxon>
        <taxon>Panagrolaimus</taxon>
    </lineage>
</organism>
<dbReference type="WBParaSite" id="PS1159_v2.g4078.t1">
    <property type="protein sequence ID" value="PS1159_v2.g4078.t1"/>
    <property type="gene ID" value="PS1159_v2.g4078"/>
</dbReference>
<evidence type="ECO:0000313" key="1">
    <source>
        <dbReference type="Proteomes" id="UP000887580"/>
    </source>
</evidence>
<dbReference type="Proteomes" id="UP000887580">
    <property type="component" value="Unplaced"/>
</dbReference>
<proteinExistence type="predicted"/>
<name>A0AC35GES7_9BILA</name>
<sequence length="428" mass="48544">MLSNGRIADSLALDGHDVTFVSIEYVISSKDFPTAKFAKVVSLGRIPETRLEANRKGDAEFMKSLYKKPGIFHTYFSMHSFSKDLIETFDVALTEDKETIEKLKAEKFDAIFYESIFPHGGLFGHLLGINVHFLITSSTISEYAARIFGIPSPSGWIPATGILSVSDKMTFYERAQNLLEMEITAFAGNQRCEFANEIFQEHFGLNFPRIQEIMKEKTAIVFASVSEFIEFPRPILHKIIYIGGLGMKEGSFNESLQPPFNKEMKKGKNGVIFFSLGSNIDTSHLPKAVKINLIDAFSSFTDYHFIIKLEADDEYGRNYAKPKSNIFVTEWAPQNLILQHSNLKLFFTHGGYNSLLETAYSGKPILLMPMMNDQIRNGQAVQRNGWGKVLDKTDLFEGNDKLIELMTEMLSTDKWVLFWGLKLLKLKN</sequence>
<reference evidence="2" key="1">
    <citation type="submission" date="2022-11" db="UniProtKB">
        <authorList>
            <consortium name="WormBaseParasite"/>
        </authorList>
    </citation>
    <scope>IDENTIFICATION</scope>
</reference>
<accession>A0AC35GES7</accession>